<dbReference type="RefSeq" id="WP_097175309.1">
    <property type="nucleotide sequence ID" value="NZ_OBML01000007.1"/>
</dbReference>
<dbReference type="SUPFAM" id="SSF53597">
    <property type="entry name" value="Dihydrofolate reductase-like"/>
    <property type="match status" value="1"/>
</dbReference>
<dbReference type="Proteomes" id="UP000219331">
    <property type="component" value="Unassembled WGS sequence"/>
</dbReference>
<proteinExistence type="predicted"/>
<keyword evidence="3" id="KW-1185">Reference proteome</keyword>
<dbReference type="EMBL" id="OBML01000007">
    <property type="protein sequence ID" value="SOC13171.1"/>
    <property type="molecule type" value="Genomic_DNA"/>
</dbReference>
<accession>A0A285T1W1</accession>
<name>A0A285T1W1_9HYPH</name>
<dbReference type="Pfam" id="PF01872">
    <property type="entry name" value="RibD_C"/>
    <property type="match status" value="1"/>
</dbReference>
<dbReference type="GO" id="GO:0009231">
    <property type="term" value="P:riboflavin biosynthetic process"/>
    <property type="evidence" value="ECO:0007669"/>
    <property type="project" value="InterPro"/>
</dbReference>
<dbReference type="STRING" id="538381.GCA_001696535_03618"/>
<dbReference type="InterPro" id="IPR050765">
    <property type="entry name" value="Riboflavin_Biosynth_HTPR"/>
</dbReference>
<dbReference type="InterPro" id="IPR002734">
    <property type="entry name" value="RibDG_C"/>
</dbReference>
<reference evidence="2 3" key="1">
    <citation type="submission" date="2017-08" db="EMBL/GenBank/DDBJ databases">
        <authorList>
            <person name="de Groot N.N."/>
        </authorList>
    </citation>
    <scope>NUCLEOTIDE SEQUENCE [LARGE SCALE GENOMIC DNA]</scope>
    <source>
        <strain evidence="2 3">USBA 352</strain>
    </source>
</reference>
<dbReference type="PANTHER" id="PTHR38011:SF12">
    <property type="entry name" value="BIFUNCTIONAL DEAMINASE-REDUCTASE DOMAIN PROTEIN"/>
    <property type="match status" value="1"/>
</dbReference>
<sequence length="218" mass="23332">MPRLRVDCFSLSLDGYGAGPDQGPEAPVGVGAEGLHQWMFDTPSFRRRVLGEGGGRTGINEDFVARSFENAGAWIIGRNMFGPVRGPWPDDSWKGWWGTTPPFHCDVFVVTRHPRASFEMEGGTVFHFVTNGIHAALDRARAAAGSRDVRVGGGISTLRQYLEAGVIDEMHLAVAPVVIGKGENLLQGLDLPAGGLGNVTVAAGEHGVTHYTLRRTAG</sequence>
<evidence type="ECO:0000313" key="3">
    <source>
        <dbReference type="Proteomes" id="UP000219331"/>
    </source>
</evidence>
<dbReference type="GO" id="GO:0008703">
    <property type="term" value="F:5-amino-6-(5-phosphoribosylamino)uracil reductase activity"/>
    <property type="evidence" value="ECO:0007669"/>
    <property type="project" value="InterPro"/>
</dbReference>
<organism evidence="2 3">
    <name type="scientific">Stappia indica</name>
    <dbReference type="NCBI Taxonomy" id="538381"/>
    <lineage>
        <taxon>Bacteria</taxon>
        <taxon>Pseudomonadati</taxon>
        <taxon>Pseudomonadota</taxon>
        <taxon>Alphaproteobacteria</taxon>
        <taxon>Hyphomicrobiales</taxon>
        <taxon>Stappiaceae</taxon>
        <taxon>Stappia</taxon>
    </lineage>
</organism>
<dbReference type="AlphaFoldDB" id="A0A285T1W1"/>
<protein>
    <submittedName>
        <fullName evidence="2">Dihydrofolate reductase</fullName>
    </submittedName>
</protein>
<dbReference type="Gene3D" id="3.40.430.10">
    <property type="entry name" value="Dihydrofolate Reductase, subunit A"/>
    <property type="match status" value="1"/>
</dbReference>
<dbReference type="InterPro" id="IPR024072">
    <property type="entry name" value="DHFR-like_dom_sf"/>
</dbReference>
<gene>
    <name evidence="2" type="ORF">SAMN05421512_10797</name>
</gene>
<evidence type="ECO:0000259" key="1">
    <source>
        <dbReference type="Pfam" id="PF01872"/>
    </source>
</evidence>
<evidence type="ECO:0000313" key="2">
    <source>
        <dbReference type="EMBL" id="SOC13171.1"/>
    </source>
</evidence>
<dbReference type="PANTHER" id="PTHR38011">
    <property type="entry name" value="DIHYDROFOLATE REDUCTASE FAMILY PROTEIN (AFU_ORTHOLOGUE AFUA_8G06820)"/>
    <property type="match status" value="1"/>
</dbReference>
<dbReference type="OrthoDB" id="2313602at2"/>
<feature type="domain" description="Bacterial bifunctional deaminase-reductase C-terminal" evidence="1">
    <location>
        <begin position="10"/>
        <end position="192"/>
    </location>
</feature>